<dbReference type="PANTHER" id="PTHR47962">
    <property type="entry name" value="ATP-DEPENDENT HELICASE LHR-RELATED-RELATED"/>
    <property type="match status" value="1"/>
</dbReference>
<dbReference type="InterPro" id="IPR011545">
    <property type="entry name" value="DEAD/DEAH_box_helicase_dom"/>
</dbReference>
<feature type="domain" description="Helicase ATP-binding" evidence="10">
    <location>
        <begin position="32"/>
        <end position="242"/>
    </location>
</feature>
<dbReference type="PROSITE" id="PS51194">
    <property type="entry name" value="HELICASE_CTER"/>
    <property type="match status" value="1"/>
</dbReference>
<gene>
    <name evidence="12" type="ORF">GP475_03730</name>
</gene>
<dbReference type="InterPro" id="IPR001650">
    <property type="entry name" value="Helicase_C-like"/>
</dbReference>
<dbReference type="Pfam" id="PF00271">
    <property type="entry name" value="Helicase_C"/>
    <property type="match status" value="1"/>
</dbReference>
<keyword evidence="2" id="KW-0227">DNA damage</keyword>
<dbReference type="SMART" id="SM00490">
    <property type="entry name" value="HELICc"/>
    <property type="match status" value="1"/>
</dbReference>
<accession>A0A7H0SMS9</accession>
<evidence type="ECO:0000256" key="9">
    <source>
        <dbReference type="SAM" id="MobiDB-lite"/>
    </source>
</evidence>
<evidence type="ECO:0000256" key="1">
    <source>
        <dbReference type="ARBA" id="ARBA00022741"/>
    </source>
</evidence>
<dbReference type="GO" id="GO:0006281">
    <property type="term" value="P:DNA repair"/>
    <property type="evidence" value="ECO:0007669"/>
    <property type="project" value="UniProtKB-KW"/>
</dbReference>
<evidence type="ECO:0000256" key="7">
    <source>
        <dbReference type="ARBA" id="ARBA00023204"/>
    </source>
</evidence>
<sequence>MTDSVLDRFRPQVSSWFREVFAEPTRVQYQAWEKISEGNNALVIAPTGSGKTLAAFLWALNSLVEPVVQGVLPLPETTGARAQSLGNHGVKVLYISPLKALGVDVENNLRAPLNGISRVAQRLDLPIPSISVGVRSGDTPAAERTRQLKKPPDILITTPESAYLMLTSQAARILDEVSTVIVDEIHALAGTKRGVHLALTLERLSRLVEKKGGEVQRIGLSATVRPVDVVAAFLGGDRPVDIIQPPAKKEWDLRLRVPVEDMSDLPIVEPGSTIGEITVTDSTNLSRGSEPPTESALPTQRSIWPFIEEELYQAVMSARSTLVFVNSRRSAERVTSRLNELWAQEHDPAALSPPLRRDPAQLMKSVDRAGQALTMIARAHHGSVSKEERATTERMLKEGTIRAVVATSSLELGIDMGAVDLVVQVESPPSVASGVQRVGRAGHGVGEVSHGIFFPKHRADVVQSAVIVERMQAGVIEKISVPDNPLDVLAQQTIAAVAVENLDVEQWWVTVRRAYPYRKLPREAFDAVMDLVSGVYPSTDFAELRPRVIFDRVTGQLMARPGAQRIAVTSGGTIPDRGMFGVYLVGSEAEKEPRRVGELDEEMVYESRAGDTFTLGASSWRIEEITKDRVLVSPAPGHTGRLPFWTGDDAGRPVELGRAIGAFRREAAARPERVSQRDCDENARRNILHFLAEQQAATGLIPDEKTLVLERFRDEIGDWRLVLHSPFGRGVNAAWALAVGSRISIDSGIDAQPVSGDDGIVLRLPEGENIPSAELFYFDPDEAKDLIISKVGDSALFASRFRECAARALLLPRKYPGKRAPLWQQRQRAAQLLDVARQYPSFPIILETVRECLQDVYDLDALSEVLRDLAQRRIRIADVTVDQPSPFASSLLFSYTGAFLYEGDSPLAEKRAAALALDPSLLAKLLGDVELRNLLDPELVEQVHAELQHTAPGRRAKNPEELVDILRMTGPIPVAEVAQYCDYPGCDDPVTLSQEVLQGRVMTIRIAQHEHLAVVEDASVLRDGLGIPVPPGVSALRGMITDALRQLLSRFARSRGPFSTREAADTFGLGVANTQEILQYLVQRGDLVEGHFRADCPDREYCAAPVLKILRSRGLAAARAHTRPVSHTALARFLVQWHHVAPVGGHSSLTGVDGTFAVIEQLAGLSLPASAWESMILPSRVVSYRPEYLDELTNNAEVVIVGDGTARSQDPWVMLLPADYAAQLAPVRDSEPTLSQLQMTVLKILERGGAYHFGDLLAEVVGTAEELRADLWQLFEWGLVSPDDFQPLRKRLGMGGKPGSKAHRQHRRPQRSRLRMGRTSFSQQTHAQQRDIPPDMVGRWTLACAADPDPAARSLAHGEAWLDRYGVVTRGSVTAENTPGGFSAAYRVLSTFEDNGRALRGYVVAGLGAAQFSTPAIIDRLRGVDDSPDISGWPSGTHEPDIVCLAAVDPANPYGASIPWPVKGPNRAAGAIVVLADGVFLGHVSRGGKSLTLCPEQAPLPVTQAEALAMVLAGVSDAVERGWVESLTISKINGESVFDANLRSLLHEAGVRPGPRGITVRKHSTSTAGSPRRGRRVSEALETLSQESPGGPVGVPQPKHRWTRR</sequence>
<dbReference type="InterPro" id="IPR027417">
    <property type="entry name" value="P-loop_NTPase"/>
</dbReference>
<dbReference type="SUPFAM" id="SSF52540">
    <property type="entry name" value="P-loop containing nucleoside triphosphate hydrolases"/>
    <property type="match status" value="1"/>
</dbReference>
<evidence type="ECO:0000256" key="8">
    <source>
        <dbReference type="ARBA" id="ARBA00023235"/>
    </source>
</evidence>
<dbReference type="InterPro" id="IPR013701">
    <property type="entry name" value="Lhr-like_DEAD/DEAH_assoc"/>
</dbReference>
<dbReference type="NCBIfam" id="NF007284">
    <property type="entry name" value="PRK09751.1"/>
    <property type="match status" value="1"/>
</dbReference>
<evidence type="ECO:0000256" key="6">
    <source>
        <dbReference type="ARBA" id="ARBA00023125"/>
    </source>
</evidence>
<dbReference type="Pfam" id="PF23235">
    <property type="entry name" value="WHD_3rd_Lhr"/>
    <property type="match status" value="1"/>
</dbReference>
<organism evidence="12 13">
    <name type="scientific">Corynebacterium poyangense</name>
    <dbReference type="NCBI Taxonomy" id="2684405"/>
    <lineage>
        <taxon>Bacteria</taxon>
        <taxon>Bacillati</taxon>
        <taxon>Actinomycetota</taxon>
        <taxon>Actinomycetes</taxon>
        <taxon>Mycobacteriales</taxon>
        <taxon>Corynebacteriaceae</taxon>
        <taxon>Corynebacterium</taxon>
    </lineage>
</organism>
<evidence type="ECO:0000256" key="3">
    <source>
        <dbReference type="ARBA" id="ARBA00022801"/>
    </source>
</evidence>
<dbReference type="Proteomes" id="UP000516320">
    <property type="component" value="Chromosome"/>
</dbReference>
<dbReference type="PANTHER" id="PTHR47962:SF5">
    <property type="entry name" value="ATP-DEPENDENT HELICASE LHR-RELATED"/>
    <property type="match status" value="1"/>
</dbReference>
<evidence type="ECO:0000256" key="5">
    <source>
        <dbReference type="ARBA" id="ARBA00022840"/>
    </source>
</evidence>
<dbReference type="PROSITE" id="PS51192">
    <property type="entry name" value="HELICASE_ATP_BIND_1"/>
    <property type="match status" value="1"/>
</dbReference>
<evidence type="ECO:0000259" key="11">
    <source>
        <dbReference type="PROSITE" id="PS51194"/>
    </source>
</evidence>
<evidence type="ECO:0000259" key="10">
    <source>
        <dbReference type="PROSITE" id="PS51192"/>
    </source>
</evidence>
<protein>
    <submittedName>
        <fullName evidence="12">ATP-dependent helicase</fullName>
        <ecNumber evidence="12">3.6.4.-</ecNumber>
    </submittedName>
</protein>
<evidence type="ECO:0000313" key="12">
    <source>
        <dbReference type="EMBL" id="QNQ89854.1"/>
    </source>
</evidence>
<keyword evidence="3 12" id="KW-0378">Hydrolase</keyword>
<name>A0A7H0SMS9_9CORY</name>
<dbReference type="Pfam" id="PF00270">
    <property type="entry name" value="DEAD"/>
    <property type="match status" value="1"/>
</dbReference>
<dbReference type="RefSeq" id="WP_187975312.1">
    <property type="nucleotide sequence ID" value="NZ_CP046884.1"/>
</dbReference>
<dbReference type="KEGG" id="cpoy:GP475_03730"/>
<dbReference type="Pfam" id="PF23236">
    <property type="entry name" value="WHD_2nd_Lhr"/>
    <property type="match status" value="1"/>
</dbReference>
<dbReference type="InterPro" id="IPR052511">
    <property type="entry name" value="ATP-dep_Helicase"/>
</dbReference>
<dbReference type="Pfam" id="PF08494">
    <property type="entry name" value="DEAD_assoc"/>
    <property type="match status" value="1"/>
</dbReference>
<dbReference type="EC" id="3.6.4.-" evidence="12"/>
<dbReference type="InterPro" id="IPR055368">
    <property type="entry name" value="WH3_Lhr"/>
</dbReference>
<dbReference type="InterPro" id="IPR055369">
    <property type="entry name" value="WH2_Lhr"/>
</dbReference>
<feature type="compositionally biased region" description="Basic residues" evidence="9">
    <location>
        <begin position="1300"/>
        <end position="1316"/>
    </location>
</feature>
<evidence type="ECO:0000313" key="13">
    <source>
        <dbReference type="Proteomes" id="UP000516320"/>
    </source>
</evidence>
<dbReference type="SMART" id="SM00487">
    <property type="entry name" value="DEXDc"/>
    <property type="match status" value="1"/>
</dbReference>
<keyword evidence="8" id="KW-0413">Isomerase</keyword>
<dbReference type="InterPro" id="IPR055367">
    <property type="entry name" value="WH4_Lhr"/>
</dbReference>
<dbReference type="InterPro" id="IPR045628">
    <property type="entry name" value="Lhr_WH_dom"/>
</dbReference>
<dbReference type="GO" id="GO:0003677">
    <property type="term" value="F:DNA binding"/>
    <property type="evidence" value="ECO:0007669"/>
    <property type="project" value="UniProtKB-KW"/>
</dbReference>
<dbReference type="InterPro" id="IPR014001">
    <property type="entry name" value="Helicase_ATP-bd"/>
</dbReference>
<keyword evidence="1" id="KW-0547">Nucleotide-binding</keyword>
<dbReference type="EMBL" id="CP046884">
    <property type="protein sequence ID" value="QNQ89854.1"/>
    <property type="molecule type" value="Genomic_DNA"/>
</dbReference>
<dbReference type="Pfam" id="PF19306">
    <property type="entry name" value="WHD_Lhr"/>
    <property type="match status" value="1"/>
</dbReference>
<dbReference type="Gene3D" id="3.40.50.300">
    <property type="entry name" value="P-loop containing nucleotide triphosphate hydrolases"/>
    <property type="match status" value="2"/>
</dbReference>
<dbReference type="GO" id="GO:0016887">
    <property type="term" value="F:ATP hydrolysis activity"/>
    <property type="evidence" value="ECO:0007669"/>
    <property type="project" value="TreeGrafter"/>
</dbReference>
<keyword evidence="6" id="KW-0238">DNA-binding</keyword>
<keyword evidence="13" id="KW-1185">Reference proteome</keyword>
<dbReference type="GO" id="GO:0005524">
    <property type="term" value="F:ATP binding"/>
    <property type="evidence" value="ECO:0007669"/>
    <property type="project" value="UniProtKB-KW"/>
</dbReference>
<evidence type="ECO:0000256" key="4">
    <source>
        <dbReference type="ARBA" id="ARBA00022806"/>
    </source>
</evidence>
<keyword evidence="5" id="KW-0067">ATP-binding</keyword>
<feature type="domain" description="Helicase C-terminal" evidence="11">
    <location>
        <begin position="310"/>
        <end position="487"/>
    </location>
</feature>
<reference evidence="12 13" key="1">
    <citation type="submission" date="2019-12" db="EMBL/GenBank/DDBJ databases">
        <title>Corynebacterium sp. nov., isolated from feces of the Anser Albifrons in China.</title>
        <authorList>
            <person name="Liu Q."/>
        </authorList>
    </citation>
    <scope>NUCLEOTIDE SEQUENCE [LARGE SCALE GENOMIC DNA]</scope>
    <source>
        <strain evidence="12 13">4H37-19</strain>
    </source>
</reference>
<dbReference type="GO" id="GO:0004386">
    <property type="term" value="F:helicase activity"/>
    <property type="evidence" value="ECO:0007669"/>
    <property type="project" value="UniProtKB-KW"/>
</dbReference>
<keyword evidence="4 12" id="KW-0347">Helicase</keyword>
<keyword evidence="7" id="KW-0234">DNA repair</keyword>
<proteinExistence type="predicted"/>
<dbReference type="CDD" id="cd17922">
    <property type="entry name" value="DEXHc_LHR-like"/>
    <property type="match status" value="1"/>
</dbReference>
<feature type="region of interest" description="Disordered" evidence="9">
    <location>
        <begin position="1293"/>
        <end position="1330"/>
    </location>
</feature>
<feature type="region of interest" description="Disordered" evidence="9">
    <location>
        <begin position="1553"/>
        <end position="1605"/>
    </location>
</feature>
<evidence type="ECO:0000256" key="2">
    <source>
        <dbReference type="ARBA" id="ARBA00022763"/>
    </source>
</evidence>
<dbReference type="Pfam" id="PF23234">
    <property type="entry name" value="WHD_4th_Lhr"/>
    <property type="match status" value="1"/>
</dbReference>